<dbReference type="Proteomes" id="UP000825699">
    <property type="component" value="Unassembled WGS sequence"/>
</dbReference>
<reference evidence="3" key="1">
    <citation type="submission" date="2020-04" db="EMBL/GenBank/DDBJ databases">
        <title>Global-level population genomics supports evidence of horizontal gene transfer on evolution of Rhizobia in Lentils.</title>
        <authorList>
            <person name="Gai Y."/>
            <person name="Cook D."/>
            <person name="Riely B."/>
        </authorList>
    </citation>
    <scope>NUCLEOTIDE SEQUENCE</scope>
    <source>
        <strain evidence="3">Derici101B</strain>
    </source>
</reference>
<feature type="transmembrane region" description="Helical" evidence="1">
    <location>
        <begin position="178"/>
        <end position="201"/>
    </location>
</feature>
<evidence type="ECO:0000256" key="1">
    <source>
        <dbReference type="SAM" id="Phobius"/>
    </source>
</evidence>
<evidence type="ECO:0000313" key="4">
    <source>
        <dbReference type="Proteomes" id="UP000825699"/>
    </source>
</evidence>
<dbReference type="InterPro" id="IPR048567">
    <property type="entry name" value="CyanoTRADDas_TM"/>
</dbReference>
<proteinExistence type="predicted"/>
<gene>
    <name evidence="3" type="ORF">HFO42_19715</name>
</gene>
<keyword evidence="1" id="KW-1133">Transmembrane helix</keyword>
<feature type="transmembrane region" description="Helical" evidence="1">
    <location>
        <begin position="65"/>
        <end position="85"/>
    </location>
</feature>
<feature type="domain" description="Cyanobacterial TRADD-N associated 2 transmembrane" evidence="2">
    <location>
        <begin position="170"/>
        <end position="237"/>
    </location>
</feature>
<dbReference type="AlphaFoldDB" id="A0AAJ1AAM7"/>
<evidence type="ECO:0000313" key="3">
    <source>
        <dbReference type="EMBL" id="MBY5630317.1"/>
    </source>
</evidence>
<feature type="transmembrane region" description="Helical" evidence="1">
    <location>
        <begin position="25"/>
        <end position="45"/>
    </location>
</feature>
<evidence type="ECO:0000259" key="2">
    <source>
        <dbReference type="Pfam" id="PF20712"/>
    </source>
</evidence>
<dbReference type="EMBL" id="JAAXEP010000010">
    <property type="protein sequence ID" value="MBY5630317.1"/>
    <property type="molecule type" value="Genomic_DNA"/>
</dbReference>
<organism evidence="3 4">
    <name type="scientific">Rhizobium leguminosarum</name>
    <dbReference type="NCBI Taxonomy" id="384"/>
    <lineage>
        <taxon>Bacteria</taxon>
        <taxon>Pseudomonadati</taxon>
        <taxon>Pseudomonadota</taxon>
        <taxon>Alphaproteobacteria</taxon>
        <taxon>Hyphomicrobiales</taxon>
        <taxon>Rhizobiaceae</taxon>
        <taxon>Rhizobium/Agrobacterium group</taxon>
        <taxon>Rhizobium</taxon>
    </lineage>
</organism>
<accession>A0AAJ1AAM7</accession>
<dbReference type="RefSeq" id="WP_222261447.1">
    <property type="nucleotide sequence ID" value="NZ_JAAXEB010000011.1"/>
</dbReference>
<dbReference type="Pfam" id="PF20712">
    <property type="entry name" value="CyanoTRADDas_TM"/>
    <property type="match status" value="1"/>
</dbReference>
<comment type="caution">
    <text evidence="3">The sequence shown here is derived from an EMBL/GenBank/DDBJ whole genome shotgun (WGS) entry which is preliminary data.</text>
</comment>
<name>A0AAJ1AAM7_RHILE</name>
<keyword evidence="1" id="KW-0472">Membrane</keyword>
<feature type="transmembrane region" description="Helical" evidence="1">
    <location>
        <begin position="207"/>
        <end position="229"/>
    </location>
</feature>
<keyword evidence="1" id="KW-0812">Transmembrane</keyword>
<protein>
    <recommendedName>
        <fullName evidence="2">Cyanobacterial TRADD-N associated 2 transmembrane domain-containing protein</fullName>
    </recommendedName>
</protein>
<sequence>MFSHLIEALGFVAIEILRRSQITRAIFVALAVVLAAASAALIYAATFGHTVFGGREVKVVDVLPVLVASGLSAILIFVFVAVSLIDPDRLKEFTERDSDDDRFLNHFTDSLLAPIGISFDRTRRRSEYSNFQGNRTVSGPPEKEASAVDEDIIKGIRGNLGHLLEYYKMNKSQARSSFNASLWSIIAGFVTLVVGGVWAYTAERNDLTAYLVPFAGVILQIIGGGYFYMYNRSLIQLNFFFARLAQMQDTLLAIHLSESMPDGEVKNQTLDRLIFVIAERSTTAPAYLSEAYAKKPQAAQ</sequence>